<evidence type="ECO:0000256" key="1">
    <source>
        <dbReference type="SAM" id="MobiDB-lite"/>
    </source>
</evidence>
<feature type="region of interest" description="Disordered" evidence="1">
    <location>
        <begin position="141"/>
        <end position="172"/>
    </location>
</feature>
<gene>
    <name evidence="2" type="ORF">THAOC_37466</name>
</gene>
<dbReference type="AlphaFoldDB" id="K0R5Y4"/>
<evidence type="ECO:0000313" key="2">
    <source>
        <dbReference type="EMBL" id="EJK44031.1"/>
    </source>
</evidence>
<dbReference type="Proteomes" id="UP000266841">
    <property type="component" value="Unassembled WGS sequence"/>
</dbReference>
<name>K0R5Y4_THAOC</name>
<protein>
    <submittedName>
        <fullName evidence="2">Uncharacterized protein</fullName>
    </submittedName>
</protein>
<reference evidence="2 3" key="1">
    <citation type="journal article" date="2012" name="Genome Biol.">
        <title>Genome and low-iron response of an oceanic diatom adapted to chronic iron limitation.</title>
        <authorList>
            <person name="Lommer M."/>
            <person name="Specht M."/>
            <person name="Roy A.S."/>
            <person name="Kraemer L."/>
            <person name="Andreson R."/>
            <person name="Gutowska M.A."/>
            <person name="Wolf J."/>
            <person name="Bergner S.V."/>
            <person name="Schilhabel M.B."/>
            <person name="Klostermeier U.C."/>
            <person name="Beiko R.G."/>
            <person name="Rosenstiel P."/>
            <person name="Hippler M."/>
            <person name="Laroche J."/>
        </authorList>
    </citation>
    <scope>NUCLEOTIDE SEQUENCE [LARGE SCALE GENOMIC DNA]</scope>
    <source>
        <strain evidence="2 3">CCMP1005</strain>
    </source>
</reference>
<sequence>MLDVLSSGGVTNGQALAHRYYLKIRWAAGVSEDEDDGIGEGGSRRLCYVDDGVVGMSTPLSFRPQGGYRKICSGGTSPGGFVMCHPDRFPGAPGSGRRTVQRHIARRGGLFALSFMVGVERLDFGWNSALFPASGRQSLRATSVPQKVVPDGSATQNSPYCHRSSDQPVRPR</sequence>
<dbReference type="EMBL" id="AGNL01050263">
    <property type="protein sequence ID" value="EJK44031.1"/>
    <property type="molecule type" value="Genomic_DNA"/>
</dbReference>
<organism evidence="2 3">
    <name type="scientific">Thalassiosira oceanica</name>
    <name type="common">Marine diatom</name>
    <dbReference type="NCBI Taxonomy" id="159749"/>
    <lineage>
        <taxon>Eukaryota</taxon>
        <taxon>Sar</taxon>
        <taxon>Stramenopiles</taxon>
        <taxon>Ochrophyta</taxon>
        <taxon>Bacillariophyta</taxon>
        <taxon>Coscinodiscophyceae</taxon>
        <taxon>Thalassiosirophycidae</taxon>
        <taxon>Thalassiosirales</taxon>
        <taxon>Thalassiosiraceae</taxon>
        <taxon>Thalassiosira</taxon>
    </lineage>
</organism>
<accession>K0R5Y4</accession>
<proteinExistence type="predicted"/>
<evidence type="ECO:0000313" key="3">
    <source>
        <dbReference type="Proteomes" id="UP000266841"/>
    </source>
</evidence>
<comment type="caution">
    <text evidence="2">The sequence shown here is derived from an EMBL/GenBank/DDBJ whole genome shotgun (WGS) entry which is preliminary data.</text>
</comment>
<keyword evidence="3" id="KW-1185">Reference proteome</keyword>